<evidence type="ECO:0000256" key="1">
    <source>
        <dbReference type="ARBA" id="ARBA00010871"/>
    </source>
</evidence>
<dbReference type="InterPro" id="IPR011761">
    <property type="entry name" value="ATP-grasp"/>
</dbReference>
<organism evidence="6 7">
    <name type="scientific">Candidatus Komeilibacteria bacterium RIFOXYC1_FULL_37_11</name>
    <dbReference type="NCBI Taxonomy" id="1798555"/>
    <lineage>
        <taxon>Bacteria</taxon>
        <taxon>Candidatus Komeiliibacteriota</taxon>
    </lineage>
</organism>
<dbReference type="SUPFAM" id="SSF52440">
    <property type="entry name" value="PreATP-grasp domain"/>
    <property type="match status" value="1"/>
</dbReference>
<dbReference type="InterPro" id="IPR011095">
    <property type="entry name" value="Dala_Dala_lig_C"/>
</dbReference>
<dbReference type="PANTHER" id="PTHR23132">
    <property type="entry name" value="D-ALANINE--D-ALANINE LIGASE"/>
    <property type="match status" value="1"/>
</dbReference>
<dbReference type="SUPFAM" id="SSF56059">
    <property type="entry name" value="Glutathione synthetase ATP-binding domain-like"/>
    <property type="match status" value="1"/>
</dbReference>
<proteinExistence type="inferred from homology"/>
<dbReference type="InterPro" id="IPR013815">
    <property type="entry name" value="ATP_grasp_subdomain_1"/>
</dbReference>
<keyword evidence="2" id="KW-0436">Ligase</keyword>
<dbReference type="PROSITE" id="PS50975">
    <property type="entry name" value="ATP_GRASP"/>
    <property type="match status" value="1"/>
</dbReference>
<feature type="domain" description="ATP-grasp" evidence="5">
    <location>
        <begin position="102"/>
        <end position="283"/>
    </location>
</feature>
<keyword evidence="3" id="KW-0961">Cell wall biogenesis/degradation</keyword>
<reference evidence="6 7" key="1">
    <citation type="journal article" date="2016" name="Nat. Commun.">
        <title>Thousands of microbial genomes shed light on interconnected biogeochemical processes in an aquifer system.</title>
        <authorList>
            <person name="Anantharaman K."/>
            <person name="Brown C.T."/>
            <person name="Hug L.A."/>
            <person name="Sharon I."/>
            <person name="Castelle C.J."/>
            <person name="Probst A.J."/>
            <person name="Thomas B.C."/>
            <person name="Singh A."/>
            <person name="Wilkins M.J."/>
            <person name="Karaoz U."/>
            <person name="Brodie E.L."/>
            <person name="Williams K.H."/>
            <person name="Hubbard S.S."/>
            <person name="Banfield J.F."/>
        </authorList>
    </citation>
    <scope>NUCLEOTIDE SEQUENCE [LARGE SCALE GENOMIC DNA]</scope>
</reference>
<sequence length="288" mass="32159">MNKKCYILMNADGPEELASILSAKDVFRAVKFFYDPTLLKLTKDNWFRKIQTLDKGSICILTTHGDFGENGSLQKVLEIKKIAHTHSPATVCGILLNKHLSKMFYKSLGISTPSWYFNDNIYGCKLNKMFSKKFVKKPLLGGSKVGIKKVNNISSGDVDQYIYETYVDGSIQISMSILGSGENALSLAPVIRKRPLFAASKYSISYNKIDQRIIDKCGAWAKKIHISLGCRGVTKTDFLLDKYGEIWAIETDAIPGLSKTNAISISAERSGLSYRELVSKILQDVYVE</sequence>
<dbReference type="Proteomes" id="UP000177626">
    <property type="component" value="Unassembled WGS sequence"/>
</dbReference>
<dbReference type="PANTHER" id="PTHR23132:SF23">
    <property type="entry name" value="D-ALANINE--D-ALANINE LIGASE B"/>
    <property type="match status" value="1"/>
</dbReference>
<comment type="similarity">
    <text evidence="1">Belongs to the D-alanine--D-alanine ligase family.</text>
</comment>
<dbReference type="GO" id="GO:0046872">
    <property type="term" value="F:metal ion binding"/>
    <property type="evidence" value="ECO:0007669"/>
    <property type="project" value="InterPro"/>
</dbReference>
<comment type="caution">
    <text evidence="6">The sequence shown here is derived from an EMBL/GenBank/DDBJ whole genome shotgun (WGS) entry which is preliminary data.</text>
</comment>
<evidence type="ECO:0000256" key="3">
    <source>
        <dbReference type="ARBA" id="ARBA00023316"/>
    </source>
</evidence>
<name>A0A1G2BXB6_9BACT</name>
<dbReference type="GO" id="GO:0005524">
    <property type="term" value="F:ATP binding"/>
    <property type="evidence" value="ECO:0007669"/>
    <property type="project" value="UniProtKB-UniRule"/>
</dbReference>
<dbReference type="GO" id="GO:0071555">
    <property type="term" value="P:cell wall organization"/>
    <property type="evidence" value="ECO:0007669"/>
    <property type="project" value="UniProtKB-KW"/>
</dbReference>
<evidence type="ECO:0000259" key="5">
    <source>
        <dbReference type="PROSITE" id="PS50975"/>
    </source>
</evidence>
<evidence type="ECO:0000313" key="6">
    <source>
        <dbReference type="EMBL" id="OGY93728.1"/>
    </source>
</evidence>
<dbReference type="Gene3D" id="3.30.1490.20">
    <property type="entry name" value="ATP-grasp fold, A domain"/>
    <property type="match status" value="1"/>
</dbReference>
<dbReference type="GO" id="GO:0008716">
    <property type="term" value="F:D-alanine-D-alanine ligase activity"/>
    <property type="evidence" value="ECO:0007669"/>
    <property type="project" value="InterPro"/>
</dbReference>
<dbReference type="Pfam" id="PF07478">
    <property type="entry name" value="Dala_Dala_lig_C"/>
    <property type="match status" value="1"/>
</dbReference>
<dbReference type="EMBL" id="MHKQ01000018">
    <property type="protein sequence ID" value="OGY93728.1"/>
    <property type="molecule type" value="Genomic_DNA"/>
</dbReference>
<gene>
    <name evidence="6" type="ORF">A2406_04145</name>
</gene>
<dbReference type="InterPro" id="IPR016185">
    <property type="entry name" value="PreATP-grasp_dom_sf"/>
</dbReference>
<accession>A0A1G2BXB6</accession>
<dbReference type="Gene3D" id="3.40.50.20">
    <property type="match status" value="1"/>
</dbReference>
<keyword evidence="4" id="KW-0067">ATP-binding</keyword>
<keyword evidence="4" id="KW-0547">Nucleotide-binding</keyword>
<evidence type="ECO:0000313" key="7">
    <source>
        <dbReference type="Proteomes" id="UP000177626"/>
    </source>
</evidence>
<protein>
    <recommendedName>
        <fullName evidence="5">ATP-grasp domain-containing protein</fullName>
    </recommendedName>
</protein>
<evidence type="ECO:0000256" key="4">
    <source>
        <dbReference type="PROSITE-ProRule" id="PRU00409"/>
    </source>
</evidence>
<dbReference type="AlphaFoldDB" id="A0A1G2BXB6"/>
<evidence type="ECO:0000256" key="2">
    <source>
        <dbReference type="ARBA" id="ARBA00022598"/>
    </source>
</evidence>
<dbReference type="Gene3D" id="3.30.470.20">
    <property type="entry name" value="ATP-grasp fold, B domain"/>
    <property type="match status" value="1"/>
</dbReference>